<dbReference type="Pfam" id="PF03602">
    <property type="entry name" value="Cons_hypoth95"/>
    <property type="match status" value="1"/>
</dbReference>
<organism evidence="3 4">
    <name type="scientific">Leptolyngbya foveolarum</name>
    <dbReference type="NCBI Taxonomy" id="47253"/>
    <lineage>
        <taxon>Bacteria</taxon>
        <taxon>Bacillati</taxon>
        <taxon>Cyanobacteriota</taxon>
        <taxon>Cyanophyceae</taxon>
        <taxon>Leptolyngbyales</taxon>
        <taxon>Leptolyngbyaceae</taxon>
        <taxon>Leptolyngbya group</taxon>
        <taxon>Leptolyngbya</taxon>
    </lineage>
</organism>
<dbReference type="PIRSF" id="PIRSF004553">
    <property type="entry name" value="CHP00095"/>
    <property type="match status" value="1"/>
</dbReference>
<name>A0A2W4WAR5_9CYAN</name>
<dbReference type="AlphaFoldDB" id="A0A2W4WAR5"/>
<dbReference type="GO" id="GO:0003676">
    <property type="term" value="F:nucleic acid binding"/>
    <property type="evidence" value="ECO:0007669"/>
    <property type="project" value="InterPro"/>
</dbReference>
<evidence type="ECO:0000313" key="4">
    <source>
        <dbReference type="Proteomes" id="UP000249354"/>
    </source>
</evidence>
<proteinExistence type="predicted"/>
<dbReference type="NCBIfam" id="TIGR00095">
    <property type="entry name" value="16S rRNA (guanine(966)-N(2))-methyltransferase RsmD"/>
    <property type="match status" value="1"/>
</dbReference>
<evidence type="ECO:0000313" key="3">
    <source>
        <dbReference type="EMBL" id="PZO19515.1"/>
    </source>
</evidence>
<dbReference type="InterPro" id="IPR002052">
    <property type="entry name" value="DNA_methylase_N6_adenine_CS"/>
</dbReference>
<dbReference type="InterPro" id="IPR004398">
    <property type="entry name" value="RNA_MeTrfase_RsmD"/>
</dbReference>
<evidence type="ECO:0000256" key="1">
    <source>
        <dbReference type="ARBA" id="ARBA00022603"/>
    </source>
</evidence>
<dbReference type="PANTHER" id="PTHR43542:SF1">
    <property type="entry name" value="METHYLTRANSFERASE"/>
    <property type="match status" value="1"/>
</dbReference>
<sequence length="187" mass="20578">MAVRIYGNRAIKTLPGEATRPTSSRVREALFNIWQGSISGCRWLDICAGSGAMGAEALCRGAAEVVGIEQSGAACRIVTENWQQVAKPEQPFEIIRGDAIQQVKQLSQQVQAGTRLSFDRVYFDPPYAGNLYSPVLAQIANCLSERAEVAVEYSEKLWIPQRPAGLAIVKEKRYGSTQLLFLSRSSR</sequence>
<keyword evidence="1 3" id="KW-0489">Methyltransferase</keyword>
<dbReference type="Proteomes" id="UP000249354">
    <property type="component" value="Unassembled WGS sequence"/>
</dbReference>
<dbReference type="InterPro" id="IPR029063">
    <property type="entry name" value="SAM-dependent_MTases_sf"/>
</dbReference>
<accession>A0A2W4WAR5</accession>
<gene>
    <name evidence="3" type="primary">rsmD</name>
    <name evidence="3" type="ORF">DCF25_08265</name>
</gene>
<comment type="caution">
    <text evidence="3">The sequence shown here is derived from an EMBL/GenBank/DDBJ whole genome shotgun (WGS) entry which is preliminary data.</text>
</comment>
<dbReference type="CDD" id="cd02440">
    <property type="entry name" value="AdoMet_MTases"/>
    <property type="match status" value="1"/>
</dbReference>
<dbReference type="GO" id="GO:0008168">
    <property type="term" value="F:methyltransferase activity"/>
    <property type="evidence" value="ECO:0007669"/>
    <property type="project" value="UniProtKB-KW"/>
</dbReference>
<dbReference type="PANTHER" id="PTHR43542">
    <property type="entry name" value="METHYLTRANSFERASE"/>
    <property type="match status" value="1"/>
</dbReference>
<keyword evidence="2 3" id="KW-0808">Transferase</keyword>
<reference evidence="4" key="1">
    <citation type="submission" date="2018-04" db="EMBL/GenBank/DDBJ databases">
        <authorList>
            <person name="Cornet L."/>
        </authorList>
    </citation>
    <scope>NUCLEOTIDE SEQUENCE [LARGE SCALE GENOMIC DNA]</scope>
</reference>
<dbReference type="EMBL" id="QBMC01000042">
    <property type="protein sequence ID" value="PZO19515.1"/>
    <property type="molecule type" value="Genomic_DNA"/>
</dbReference>
<reference evidence="3 4" key="2">
    <citation type="submission" date="2018-06" db="EMBL/GenBank/DDBJ databases">
        <title>Metagenomic assembly of (sub)arctic Cyanobacteria and their associated microbiome from non-axenic cultures.</title>
        <authorList>
            <person name="Baurain D."/>
        </authorList>
    </citation>
    <scope>NUCLEOTIDE SEQUENCE [LARGE SCALE GENOMIC DNA]</scope>
    <source>
        <strain evidence="3">ULC129bin1</strain>
    </source>
</reference>
<protein>
    <submittedName>
        <fullName evidence="3">16S rRNA (Guanine(966)-N(2))-methyltransferase RsmD</fullName>
    </submittedName>
</protein>
<evidence type="ECO:0000256" key="2">
    <source>
        <dbReference type="ARBA" id="ARBA00022679"/>
    </source>
</evidence>
<dbReference type="PROSITE" id="PS00092">
    <property type="entry name" value="N6_MTASE"/>
    <property type="match status" value="1"/>
</dbReference>
<dbReference type="GO" id="GO:0031167">
    <property type="term" value="P:rRNA methylation"/>
    <property type="evidence" value="ECO:0007669"/>
    <property type="project" value="InterPro"/>
</dbReference>
<dbReference type="SUPFAM" id="SSF53335">
    <property type="entry name" value="S-adenosyl-L-methionine-dependent methyltransferases"/>
    <property type="match status" value="1"/>
</dbReference>
<dbReference type="Gene3D" id="3.40.50.150">
    <property type="entry name" value="Vaccinia Virus protein VP39"/>
    <property type="match status" value="1"/>
</dbReference>